<comment type="caution">
    <text evidence="2">The sequence shown here is derived from an EMBL/GenBank/DDBJ whole genome shotgun (WGS) entry which is preliminary data.</text>
</comment>
<reference evidence="2 3" key="1">
    <citation type="submission" date="2016-12" db="EMBL/GenBank/DDBJ databases">
        <title>Domibacillus antri genome sequencing.</title>
        <authorList>
            <person name="Verma A."/>
            <person name="Krishnamurthi S."/>
        </authorList>
    </citation>
    <scope>NUCLEOTIDE SEQUENCE [LARGE SCALE GENOMIC DNA]</scope>
    <source>
        <strain evidence="2 3">XD80</strain>
    </source>
</reference>
<dbReference type="SUPFAM" id="SSF51445">
    <property type="entry name" value="(Trans)glycosidases"/>
    <property type="match status" value="1"/>
</dbReference>
<dbReference type="STRING" id="1714264.BTO30_03815"/>
<dbReference type="EMBL" id="MSDU01000007">
    <property type="protein sequence ID" value="OLN23561.1"/>
    <property type="molecule type" value="Genomic_DNA"/>
</dbReference>
<dbReference type="Pfam" id="PF03537">
    <property type="entry name" value="Glyco_hydro_114"/>
    <property type="match status" value="1"/>
</dbReference>
<organism evidence="2 3">
    <name type="scientific">Domibacillus antri</name>
    <dbReference type="NCBI Taxonomy" id="1714264"/>
    <lineage>
        <taxon>Bacteria</taxon>
        <taxon>Bacillati</taxon>
        <taxon>Bacillota</taxon>
        <taxon>Bacilli</taxon>
        <taxon>Bacillales</taxon>
        <taxon>Bacillaceae</taxon>
        <taxon>Domibacillus</taxon>
    </lineage>
</organism>
<evidence type="ECO:0000313" key="2">
    <source>
        <dbReference type="EMBL" id="OLN23561.1"/>
    </source>
</evidence>
<dbReference type="InterPro" id="IPR017853">
    <property type="entry name" value="GH"/>
</dbReference>
<accession>A0A1Q8Q8D9</accession>
<dbReference type="AlphaFoldDB" id="A0A1Q8Q8D9"/>
<name>A0A1Q8Q8D9_9BACI</name>
<keyword evidence="3" id="KW-1185">Reference proteome</keyword>
<dbReference type="OrthoDB" id="2380315at2"/>
<dbReference type="RefSeq" id="WP_075397395.1">
    <property type="nucleotide sequence ID" value="NZ_MSDU01000007.1"/>
</dbReference>
<gene>
    <name evidence="2" type="ORF">BTO30_03815</name>
</gene>
<dbReference type="Proteomes" id="UP000185568">
    <property type="component" value="Unassembled WGS sequence"/>
</dbReference>
<feature type="domain" description="Glycoside-hydrolase family GH114 TIM-barrel" evidence="1">
    <location>
        <begin position="54"/>
        <end position="218"/>
    </location>
</feature>
<sequence>MRKRLVWIILIVLVFFLGKGLLNMFWFGPLHDVKSFHIFYGTPDEEKLTELSGQDAAVIESLAFSEQDVAYLKENGVKLFGYVSLMQLENWNEELKERIAESDYAESGGNRIYIKEWDTYVMDLREPNYRDALLWKVEKYVTQRGLDGVFFDTVDDLDYYFRDEPAVEQAMRNGYAALLDELKKRHPDLIVIQNRGFETYETLSRSYVDGVLWEGFDAQDIKESEWAQKWLKYFKKEQRLGRVRVLTVVTDEKSRQLSEKNKFPAYVRKGDTYQ</sequence>
<evidence type="ECO:0000313" key="3">
    <source>
        <dbReference type="Proteomes" id="UP000185568"/>
    </source>
</evidence>
<dbReference type="PANTHER" id="PTHR35882">
    <property type="entry name" value="PELA"/>
    <property type="match status" value="1"/>
</dbReference>
<dbReference type="InterPro" id="IPR013785">
    <property type="entry name" value="Aldolase_TIM"/>
</dbReference>
<dbReference type="PANTHER" id="PTHR35882:SF2">
    <property type="entry name" value="PELA"/>
    <property type="match status" value="1"/>
</dbReference>
<protein>
    <recommendedName>
        <fullName evidence="1">Glycoside-hydrolase family GH114 TIM-barrel domain-containing protein</fullName>
    </recommendedName>
</protein>
<evidence type="ECO:0000259" key="1">
    <source>
        <dbReference type="Pfam" id="PF03537"/>
    </source>
</evidence>
<proteinExistence type="predicted"/>
<dbReference type="InterPro" id="IPR004352">
    <property type="entry name" value="GH114_TIM-barrel"/>
</dbReference>
<dbReference type="Gene3D" id="3.20.20.70">
    <property type="entry name" value="Aldolase class I"/>
    <property type="match status" value="1"/>
</dbReference>